<accession>A0AAU9ETC3</accession>
<dbReference type="InterPro" id="IPR019734">
    <property type="entry name" value="TPR_rpt"/>
</dbReference>
<dbReference type="PROSITE" id="PS50005">
    <property type="entry name" value="TPR"/>
    <property type="match status" value="2"/>
</dbReference>
<evidence type="ECO:0000256" key="1">
    <source>
        <dbReference type="PROSITE-ProRule" id="PRU00339"/>
    </source>
</evidence>
<feature type="repeat" description="TPR" evidence="1">
    <location>
        <begin position="377"/>
        <end position="410"/>
    </location>
</feature>
<feature type="compositionally biased region" description="Basic and acidic residues" evidence="2">
    <location>
        <begin position="897"/>
        <end position="912"/>
    </location>
</feature>
<dbReference type="InterPro" id="IPR011990">
    <property type="entry name" value="TPR-like_helical_dom_sf"/>
</dbReference>
<evidence type="ECO:0000313" key="3">
    <source>
        <dbReference type="EMBL" id="BFF90223.1"/>
    </source>
</evidence>
<keyword evidence="4" id="KW-1185">Reference proteome</keyword>
<protein>
    <submittedName>
        <fullName evidence="3">Tetratricopeptide repeat protein 14 homolog</fullName>
    </submittedName>
</protein>
<sequence length="1009" mass="114598">MNSEYIGKAISYHGQPLQKIWDDERGGEELRQLGLTQMNFSVYLERQKYFTFQERAKRLKVHQFLTRKAVELYDRGLVANVMEDSVVAIGAECLVQQPPYEFFTQLKDKRKAWTYRLDALKQGSIIYASVMSLPRFNRLMVKPLCSDEPLHLYLADIPIKATIMQTNWGPLPLDKQGNPRQFGLNDILRCEVCQISSDAERLALNMIGIYQKSPDLKLGLCDIKDLPKYYRQIHTQEHPSTVHYEDMLSAAPEFENPNYDLLFQVNGLQPNENFSMMSHIKLGFPEAEYASELRQKQASQWAFRSVADGIEHFKNGQQVEAFQCLNKALNIDPRNVEGLVARGALYANRGSFLKGLQDFEKALNLNKYHVNARIYMCETLVALGRSYEEKNCIPDAVKAYNDCLNLLPQHAEARLSLDALQRCSNLPPGVAVGVADGKHTTDVVDLAQTSDESSSSSGGSVESESEDQTGRARGNSTSSSAHPAQFGCGAGDDKLAIIDAEKANEFKLDEDETMSSVRRLLREANKHKKAKKKGKKKKDKKEKKTKSRSGNNSNAGDEDDDDLDPIELLKKIDIKEAFRLMQSTGSDAELKARLREYLQKGGGHNASPPPPPPSMARKQEPFGGGRRTSYDDMGPSTSRHAHAAAASTSTSIAAAAVGSNSVQVAQQVAAKFQEQKKHQQQPQQVQPTPRFSFQIKRPLQMDKFGLLRLAVPEPQKNLGRSSSSRSRSRSRSRSNRRRSERRRSSSRRRSRRDSRSRSHSTARRTRTRSHSRRRRSMSRSRSRSRSPRRYGGRFGRGRRFDRDRRSRSRSVHRRRTPSPFVPRRTPSPFVPRRTPSPASRFRRSRSRSRSRSYSPRNFQSRYTPRGRGRGRGRSQNRYAWFNHDQRTESNGRSVSPGKKDDGAAGDPKKNADGSKNNANDPTIEEVDEMIKNAQKERKQGLIEATSKDRHNRTTQVQRHAPSFQQLTPTHTHTNAHESRAKLQRESQRVTLFQLQLFLYGCSHNTIKSR</sequence>
<organism evidence="3 4">
    <name type="scientific">Drosophila madeirensis</name>
    <name type="common">Fruit fly</name>
    <dbReference type="NCBI Taxonomy" id="30013"/>
    <lineage>
        <taxon>Eukaryota</taxon>
        <taxon>Metazoa</taxon>
        <taxon>Ecdysozoa</taxon>
        <taxon>Arthropoda</taxon>
        <taxon>Hexapoda</taxon>
        <taxon>Insecta</taxon>
        <taxon>Pterygota</taxon>
        <taxon>Neoptera</taxon>
        <taxon>Endopterygota</taxon>
        <taxon>Diptera</taxon>
        <taxon>Brachycera</taxon>
        <taxon>Muscomorpha</taxon>
        <taxon>Ephydroidea</taxon>
        <taxon>Drosophilidae</taxon>
        <taxon>Drosophila</taxon>
        <taxon>Sophophora</taxon>
    </lineage>
</organism>
<feature type="compositionally biased region" description="Basic residues" evidence="2">
    <location>
        <begin position="525"/>
        <end position="547"/>
    </location>
</feature>
<dbReference type="InterPro" id="IPR039190">
    <property type="entry name" value="TTC14"/>
</dbReference>
<feature type="compositionally biased region" description="Low complexity" evidence="2">
    <location>
        <begin position="680"/>
        <end position="689"/>
    </location>
</feature>
<evidence type="ECO:0000313" key="4">
    <source>
        <dbReference type="Proteomes" id="UP001500889"/>
    </source>
</evidence>
<keyword evidence="1" id="KW-0802">TPR repeat</keyword>
<dbReference type="AlphaFoldDB" id="A0AAU9ETC3"/>
<proteinExistence type="predicted"/>
<dbReference type="PANTHER" id="PTHR23184">
    <property type="entry name" value="TETRATRICOPEPTIDE REPEAT PROTEIN 14"/>
    <property type="match status" value="1"/>
</dbReference>
<name>A0AAU9ETC3_DROMD</name>
<feature type="region of interest" description="Disordered" evidence="2">
    <location>
        <begin position="672"/>
        <end position="922"/>
    </location>
</feature>
<feature type="compositionally biased region" description="Basic and acidic residues" evidence="2">
    <location>
        <begin position="935"/>
        <end position="948"/>
    </location>
</feature>
<feature type="compositionally biased region" description="Basic residues" evidence="2">
    <location>
        <begin position="805"/>
        <end position="816"/>
    </location>
</feature>
<feature type="repeat" description="TPR" evidence="1">
    <location>
        <begin position="336"/>
        <end position="369"/>
    </location>
</feature>
<feature type="compositionally biased region" description="Basic and acidic residues" evidence="2">
    <location>
        <begin position="588"/>
        <end position="598"/>
    </location>
</feature>
<feature type="region of interest" description="Disordered" evidence="2">
    <location>
        <begin position="935"/>
        <end position="982"/>
    </location>
</feature>
<feature type="region of interest" description="Disordered" evidence="2">
    <location>
        <begin position="447"/>
        <end position="486"/>
    </location>
</feature>
<dbReference type="Proteomes" id="UP001500889">
    <property type="component" value="Chromosome O"/>
</dbReference>
<dbReference type="SMART" id="SM00028">
    <property type="entry name" value="TPR"/>
    <property type="match status" value="3"/>
</dbReference>
<dbReference type="Gene3D" id="1.25.40.10">
    <property type="entry name" value="Tetratricopeptide repeat domain"/>
    <property type="match status" value="1"/>
</dbReference>
<feature type="compositionally biased region" description="Basic residues" evidence="2">
    <location>
        <begin position="864"/>
        <end position="874"/>
    </location>
</feature>
<feature type="compositionally biased region" description="Polar residues" evidence="2">
    <location>
        <begin position="953"/>
        <end position="972"/>
    </location>
</feature>
<feature type="region of interest" description="Disordered" evidence="2">
    <location>
        <begin position="582"/>
        <end position="649"/>
    </location>
</feature>
<feature type="compositionally biased region" description="Basic residues" evidence="2">
    <location>
        <begin position="840"/>
        <end position="850"/>
    </location>
</feature>
<feature type="compositionally biased region" description="Basic residues" evidence="2">
    <location>
        <begin position="726"/>
        <end position="797"/>
    </location>
</feature>
<feature type="region of interest" description="Disordered" evidence="2">
    <location>
        <begin position="522"/>
        <end position="564"/>
    </location>
</feature>
<feature type="compositionally biased region" description="Low complexity" evidence="2">
    <location>
        <begin position="450"/>
        <end position="462"/>
    </location>
</feature>
<dbReference type="SUPFAM" id="SSF48452">
    <property type="entry name" value="TPR-like"/>
    <property type="match status" value="1"/>
</dbReference>
<dbReference type="PANTHER" id="PTHR23184:SF9">
    <property type="entry name" value="TETRATRICOPEPTIDE REPEAT PROTEIN 14"/>
    <property type="match status" value="1"/>
</dbReference>
<gene>
    <name evidence="3" type="ORF">DMAD_08787</name>
</gene>
<evidence type="ECO:0000256" key="2">
    <source>
        <dbReference type="SAM" id="MobiDB-lite"/>
    </source>
</evidence>
<dbReference type="EMBL" id="AP029263">
    <property type="protein sequence ID" value="BFF90223.1"/>
    <property type="molecule type" value="Genomic_DNA"/>
</dbReference>
<reference evidence="3 4" key="1">
    <citation type="submission" date="2024-02" db="EMBL/GenBank/DDBJ databases">
        <title>A chromosome-level genome assembly of Drosophila madeirensis, a fruit fly species endemic to Madeira island.</title>
        <authorList>
            <person name="Tomihara K."/>
            <person name="Llopart A."/>
            <person name="Yamamoto D."/>
        </authorList>
    </citation>
    <scope>NUCLEOTIDE SEQUENCE [LARGE SCALE GENOMIC DNA]</scope>
    <source>
        <strain evidence="3 4">RF1</strain>
    </source>
</reference>